<gene>
    <name evidence="2" type="ORF">BN1708_012164</name>
</gene>
<organism evidence="2 3">
    <name type="scientific">Verticillium longisporum</name>
    <name type="common">Verticillium dahliae var. longisporum</name>
    <dbReference type="NCBI Taxonomy" id="100787"/>
    <lineage>
        <taxon>Eukaryota</taxon>
        <taxon>Fungi</taxon>
        <taxon>Dikarya</taxon>
        <taxon>Ascomycota</taxon>
        <taxon>Pezizomycotina</taxon>
        <taxon>Sordariomycetes</taxon>
        <taxon>Hypocreomycetidae</taxon>
        <taxon>Glomerellales</taxon>
        <taxon>Plectosphaerellaceae</taxon>
        <taxon>Verticillium</taxon>
    </lineage>
</organism>
<protein>
    <submittedName>
        <fullName evidence="2">Uncharacterized protein</fullName>
    </submittedName>
</protein>
<keyword evidence="3" id="KW-1185">Reference proteome</keyword>
<evidence type="ECO:0000313" key="2">
    <source>
        <dbReference type="EMBL" id="CRK17889.1"/>
    </source>
</evidence>
<sequence>MSSSWPGWRWDGWLTVCAADERVPVFQAKEMVVGRHRISRPLWCGLLPCRWYMVLAQDSDACVPGHGLWIRRELWLTACAFSALEVPVHCFLCFFVHDELQHKAALGWITPNEPPHADHPSLLRGYWRQAPDSSASSPRNRGPGGGFMIDAGQPV</sequence>
<name>A0A0G4L7E3_VERLO</name>
<feature type="region of interest" description="Disordered" evidence="1">
    <location>
        <begin position="129"/>
        <end position="155"/>
    </location>
</feature>
<dbReference type="AlphaFoldDB" id="A0A0G4L7E3"/>
<proteinExistence type="predicted"/>
<dbReference type="EMBL" id="CVQH01008891">
    <property type="protein sequence ID" value="CRK17889.1"/>
    <property type="molecule type" value="Genomic_DNA"/>
</dbReference>
<dbReference type="Proteomes" id="UP000044602">
    <property type="component" value="Unassembled WGS sequence"/>
</dbReference>
<accession>A0A0G4L7E3</accession>
<evidence type="ECO:0000256" key="1">
    <source>
        <dbReference type="SAM" id="MobiDB-lite"/>
    </source>
</evidence>
<evidence type="ECO:0000313" key="3">
    <source>
        <dbReference type="Proteomes" id="UP000044602"/>
    </source>
</evidence>
<reference evidence="2 3" key="1">
    <citation type="submission" date="2015-05" db="EMBL/GenBank/DDBJ databases">
        <authorList>
            <person name="Wang D.B."/>
            <person name="Wang M."/>
        </authorList>
    </citation>
    <scope>NUCLEOTIDE SEQUENCE [LARGE SCALE GENOMIC DNA]</scope>
    <source>
        <strain evidence="2">VL1</strain>
    </source>
</reference>